<reference evidence="2 3" key="1">
    <citation type="journal article" date="2023" name="Nucleic Acids Res.">
        <title>The hologenome of Daphnia magna reveals possible DNA methylation and microbiome-mediated evolution of the host genome.</title>
        <authorList>
            <person name="Chaturvedi A."/>
            <person name="Li X."/>
            <person name="Dhandapani V."/>
            <person name="Marshall H."/>
            <person name="Kissane S."/>
            <person name="Cuenca-Cambronero M."/>
            <person name="Asole G."/>
            <person name="Calvet F."/>
            <person name="Ruiz-Romero M."/>
            <person name="Marangio P."/>
            <person name="Guigo R."/>
            <person name="Rago D."/>
            <person name="Mirbahai L."/>
            <person name="Eastwood N."/>
            <person name="Colbourne J.K."/>
            <person name="Zhou J."/>
            <person name="Mallon E."/>
            <person name="Orsini L."/>
        </authorList>
    </citation>
    <scope>NUCLEOTIDE SEQUENCE [LARGE SCALE GENOMIC DNA]</scope>
    <source>
        <strain evidence="2">LRV0_1</strain>
    </source>
</reference>
<organism evidence="2 3">
    <name type="scientific">Daphnia magna</name>
    <dbReference type="NCBI Taxonomy" id="35525"/>
    <lineage>
        <taxon>Eukaryota</taxon>
        <taxon>Metazoa</taxon>
        <taxon>Ecdysozoa</taxon>
        <taxon>Arthropoda</taxon>
        <taxon>Crustacea</taxon>
        <taxon>Branchiopoda</taxon>
        <taxon>Diplostraca</taxon>
        <taxon>Cladocera</taxon>
        <taxon>Anomopoda</taxon>
        <taxon>Daphniidae</taxon>
        <taxon>Daphnia</taxon>
    </lineage>
</organism>
<feature type="compositionally biased region" description="Polar residues" evidence="1">
    <location>
        <begin position="68"/>
        <end position="81"/>
    </location>
</feature>
<name>A0ABR0AZS7_9CRUS</name>
<dbReference type="PANTHER" id="PTHR46954:SF1">
    <property type="entry name" value="C2H2-TYPE DOMAIN-CONTAINING PROTEIN"/>
    <property type="match status" value="1"/>
</dbReference>
<proteinExistence type="predicted"/>
<feature type="compositionally biased region" description="Basic and acidic residues" evidence="1">
    <location>
        <begin position="148"/>
        <end position="170"/>
    </location>
</feature>
<dbReference type="PANTHER" id="PTHR46954">
    <property type="entry name" value="C2H2-TYPE DOMAIN-CONTAINING PROTEIN"/>
    <property type="match status" value="1"/>
</dbReference>
<feature type="region of interest" description="Disordered" evidence="1">
    <location>
        <begin position="140"/>
        <end position="170"/>
    </location>
</feature>
<feature type="compositionally biased region" description="Polar residues" evidence="1">
    <location>
        <begin position="31"/>
        <end position="40"/>
    </location>
</feature>
<comment type="caution">
    <text evidence="2">The sequence shown here is derived from an EMBL/GenBank/DDBJ whole genome shotgun (WGS) entry which is preliminary data.</text>
</comment>
<dbReference type="EMBL" id="JAOYFB010000039">
    <property type="protein sequence ID" value="KAK4030637.1"/>
    <property type="molecule type" value="Genomic_DNA"/>
</dbReference>
<dbReference type="Proteomes" id="UP001234178">
    <property type="component" value="Unassembled WGS sequence"/>
</dbReference>
<accession>A0ABR0AZS7</accession>
<keyword evidence="3" id="KW-1185">Reference proteome</keyword>
<gene>
    <name evidence="2" type="ORF">OUZ56_023910</name>
</gene>
<sequence length="170" mass="19496">MKKKGLLLGLWSKQLSTTAQKQNAAEDKFGDSSTKINPTTEHIPLEFTPESDQFREPESETEIEQMPVASNSKKSINTASVSKPKPAEEDLKTQISLIDEDLVGLYYKKSAGFLTEEQESELKEKKTRKKELERLLKRKIYNKKKAQKSRDSKKMKLSKLCETHPEIQRP</sequence>
<feature type="region of interest" description="Disordered" evidence="1">
    <location>
        <begin position="19"/>
        <end position="90"/>
    </location>
</feature>
<evidence type="ECO:0000313" key="3">
    <source>
        <dbReference type="Proteomes" id="UP001234178"/>
    </source>
</evidence>
<protein>
    <submittedName>
        <fullName evidence="2">Uncharacterized protein</fullName>
    </submittedName>
</protein>
<evidence type="ECO:0000256" key="1">
    <source>
        <dbReference type="SAM" id="MobiDB-lite"/>
    </source>
</evidence>
<evidence type="ECO:0000313" key="2">
    <source>
        <dbReference type="EMBL" id="KAK4030637.1"/>
    </source>
</evidence>